<comment type="caution">
    <text evidence="1">The sequence shown here is derived from an EMBL/GenBank/DDBJ whole genome shotgun (WGS) entry which is preliminary data.</text>
</comment>
<evidence type="ECO:0000313" key="1">
    <source>
        <dbReference type="EMBL" id="KAG2565530.1"/>
    </source>
</evidence>
<dbReference type="Proteomes" id="UP000823388">
    <property type="component" value="Chromosome 7N"/>
</dbReference>
<proteinExistence type="predicted"/>
<gene>
    <name evidence="1" type="ORF">PVAP13_7NG135970</name>
</gene>
<dbReference type="EMBL" id="CM029050">
    <property type="protein sequence ID" value="KAG2565530.1"/>
    <property type="molecule type" value="Genomic_DNA"/>
</dbReference>
<accession>A0A8T0PV16</accession>
<keyword evidence="2" id="KW-1185">Reference proteome</keyword>
<organism evidence="1 2">
    <name type="scientific">Panicum virgatum</name>
    <name type="common">Blackwell switchgrass</name>
    <dbReference type="NCBI Taxonomy" id="38727"/>
    <lineage>
        <taxon>Eukaryota</taxon>
        <taxon>Viridiplantae</taxon>
        <taxon>Streptophyta</taxon>
        <taxon>Embryophyta</taxon>
        <taxon>Tracheophyta</taxon>
        <taxon>Spermatophyta</taxon>
        <taxon>Magnoliopsida</taxon>
        <taxon>Liliopsida</taxon>
        <taxon>Poales</taxon>
        <taxon>Poaceae</taxon>
        <taxon>PACMAD clade</taxon>
        <taxon>Panicoideae</taxon>
        <taxon>Panicodae</taxon>
        <taxon>Paniceae</taxon>
        <taxon>Panicinae</taxon>
        <taxon>Panicum</taxon>
        <taxon>Panicum sect. Hiantes</taxon>
    </lineage>
</organism>
<dbReference type="AlphaFoldDB" id="A0A8T0PV16"/>
<name>A0A8T0PV16_PANVG</name>
<sequence length="151" mass="16279">MAVLAGAIAGHLPQESEGRCAVVYVSRRTILNDVIKALEGSSPSYSFSNVDGLYVATGFVVIPLAGDIGELTLLEATDFASLTKDGAEEAAANALILVAKRDFGVVVDDFSFNDVEHLRKENESLHNNNLLLKSGWVQSIDQLDMVRKTLE</sequence>
<evidence type="ECO:0000313" key="2">
    <source>
        <dbReference type="Proteomes" id="UP000823388"/>
    </source>
</evidence>
<protein>
    <submittedName>
        <fullName evidence="1">Uncharacterized protein</fullName>
    </submittedName>
</protein>
<reference evidence="1" key="1">
    <citation type="submission" date="2020-05" db="EMBL/GenBank/DDBJ databases">
        <title>WGS assembly of Panicum virgatum.</title>
        <authorList>
            <person name="Lovell J.T."/>
            <person name="Jenkins J."/>
            <person name="Shu S."/>
            <person name="Juenger T.E."/>
            <person name="Schmutz J."/>
        </authorList>
    </citation>
    <scope>NUCLEOTIDE SEQUENCE</scope>
    <source>
        <strain evidence="1">AP13</strain>
    </source>
</reference>